<evidence type="ECO:0000313" key="3">
    <source>
        <dbReference type="EMBL" id="EEC71563.1"/>
    </source>
</evidence>
<dbReference type="Gramene" id="BGIOSGA000730-TA">
    <property type="protein sequence ID" value="BGIOSGA000730-PA"/>
    <property type="gene ID" value="BGIOSGA000730"/>
</dbReference>
<accession>B8AA64</accession>
<dbReference type="STRING" id="39946.B8AA64"/>
<dbReference type="EMBL" id="CM000126">
    <property type="protein sequence ID" value="EEC71563.1"/>
    <property type="molecule type" value="Genomic_DNA"/>
</dbReference>
<keyword evidence="4" id="KW-1185">Reference proteome</keyword>
<feature type="domain" description="JmjC" evidence="2">
    <location>
        <begin position="201"/>
        <end position="350"/>
    </location>
</feature>
<reference evidence="3 4" key="1">
    <citation type="journal article" date="2005" name="PLoS Biol.">
        <title>The genomes of Oryza sativa: a history of duplications.</title>
        <authorList>
            <person name="Yu J."/>
            <person name="Wang J."/>
            <person name="Lin W."/>
            <person name="Li S."/>
            <person name="Li H."/>
            <person name="Zhou J."/>
            <person name="Ni P."/>
            <person name="Dong W."/>
            <person name="Hu S."/>
            <person name="Zeng C."/>
            <person name="Zhang J."/>
            <person name="Zhang Y."/>
            <person name="Li R."/>
            <person name="Xu Z."/>
            <person name="Li S."/>
            <person name="Li X."/>
            <person name="Zheng H."/>
            <person name="Cong L."/>
            <person name="Lin L."/>
            <person name="Yin J."/>
            <person name="Geng J."/>
            <person name="Li G."/>
            <person name="Shi J."/>
            <person name="Liu J."/>
            <person name="Lv H."/>
            <person name="Li J."/>
            <person name="Wang J."/>
            <person name="Deng Y."/>
            <person name="Ran L."/>
            <person name="Shi X."/>
            <person name="Wang X."/>
            <person name="Wu Q."/>
            <person name="Li C."/>
            <person name="Ren X."/>
            <person name="Wang J."/>
            <person name="Wang X."/>
            <person name="Li D."/>
            <person name="Liu D."/>
            <person name="Zhang X."/>
            <person name="Ji Z."/>
            <person name="Zhao W."/>
            <person name="Sun Y."/>
            <person name="Zhang Z."/>
            <person name="Bao J."/>
            <person name="Han Y."/>
            <person name="Dong L."/>
            <person name="Ji J."/>
            <person name="Chen P."/>
            <person name="Wu S."/>
            <person name="Liu J."/>
            <person name="Xiao Y."/>
            <person name="Bu D."/>
            <person name="Tan J."/>
            <person name="Yang L."/>
            <person name="Ye C."/>
            <person name="Zhang J."/>
            <person name="Xu J."/>
            <person name="Zhou Y."/>
            <person name="Yu Y."/>
            <person name="Zhang B."/>
            <person name="Zhuang S."/>
            <person name="Wei H."/>
            <person name="Liu B."/>
            <person name="Lei M."/>
            <person name="Yu H."/>
            <person name="Li Y."/>
            <person name="Xu H."/>
            <person name="Wei S."/>
            <person name="He X."/>
            <person name="Fang L."/>
            <person name="Zhang Z."/>
            <person name="Zhang Y."/>
            <person name="Huang X."/>
            <person name="Su Z."/>
            <person name="Tong W."/>
            <person name="Li J."/>
            <person name="Tong Z."/>
            <person name="Li S."/>
            <person name="Ye J."/>
            <person name="Wang L."/>
            <person name="Fang L."/>
            <person name="Lei T."/>
            <person name="Chen C."/>
            <person name="Chen H."/>
            <person name="Xu Z."/>
            <person name="Li H."/>
            <person name="Huang H."/>
            <person name="Zhang F."/>
            <person name="Xu H."/>
            <person name="Li N."/>
            <person name="Zhao C."/>
            <person name="Li S."/>
            <person name="Dong L."/>
            <person name="Huang Y."/>
            <person name="Li L."/>
            <person name="Xi Y."/>
            <person name="Qi Q."/>
            <person name="Li W."/>
            <person name="Zhang B."/>
            <person name="Hu W."/>
            <person name="Zhang Y."/>
            <person name="Tian X."/>
            <person name="Jiao Y."/>
            <person name="Liang X."/>
            <person name="Jin J."/>
            <person name="Gao L."/>
            <person name="Zheng W."/>
            <person name="Hao B."/>
            <person name="Liu S."/>
            <person name="Wang W."/>
            <person name="Yuan L."/>
            <person name="Cao M."/>
            <person name="McDermott J."/>
            <person name="Samudrala R."/>
            <person name="Wang J."/>
            <person name="Wong G.K."/>
            <person name="Yang H."/>
        </authorList>
    </citation>
    <scope>NUCLEOTIDE SEQUENCE [LARGE SCALE GENOMIC DNA]</scope>
    <source>
        <strain evidence="4">cv. 93-11</strain>
    </source>
</reference>
<dbReference type="PROSITE" id="PS51184">
    <property type="entry name" value="JMJC"/>
    <property type="match status" value="1"/>
</dbReference>
<evidence type="ECO:0000259" key="2">
    <source>
        <dbReference type="PROSITE" id="PS51184"/>
    </source>
</evidence>
<dbReference type="HOGENOM" id="CLU_543376_0_0_1"/>
<protein>
    <recommendedName>
        <fullName evidence="2">JmjC domain-containing protein</fullName>
    </recommendedName>
</protein>
<dbReference type="Gene3D" id="2.60.120.650">
    <property type="entry name" value="Cupin"/>
    <property type="match status" value="1"/>
</dbReference>
<evidence type="ECO:0000256" key="1">
    <source>
        <dbReference type="ARBA" id="ARBA00006801"/>
    </source>
</evidence>
<dbReference type="OMA" id="MVQKSPF"/>
<name>B8AA64_ORYSI</name>
<dbReference type="SUPFAM" id="SSF51197">
    <property type="entry name" value="Clavaminate synthase-like"/>
    <property type="match status" value="1"/>
</dbReference>
<proteinExistence type="inferred from homology"/>
<gene>
    <name evidence="3" type="ORF">OsI_03919</name>
</gene>
<dbReference type="InterPro" id="IPR003347">
    <property type="entry name" value="JmjC_dom"/>
</dbReference>
<dbReference type="PANTHER" id="PTHR12461">
    <property type="entry name" value="HYPOXIA-INDUCIBLE FACTOR 1 ALPHA INHIBITOR-RELATED"/>
    <property type="match status" value="1"/>
</dbReference>
<dbReference type="PANTHER" id="PTHR12461:SF102">
    <property type="entry name" value="LYSINE-SPECIFIC DEMETHYLASE JMJ31"/>
    <property type="match status" value="1"/>
</dbReference>
<dbReference type="SMART" id="SM00558">
    <property type="entry name" value="JmjC"/>
    <property type="match status" value="1"/>
</dbReference>
<dbReference type="Pfam" id="PF13621">
    <property type="entry name" value="Cupin_8"/>
    <property type="match status" value="1"/>
</dbReference>
<evidence type="ECO:0000313" key="4">
    <source>
        <dbReference type="Proteomes" id="UP000007015"/>
    </source>
</evidence>
<organism evidence="3 4">
    <name type="scientific">Oryza sativa subsp. indica</name>
    <name type="common">Rice</name>
    <dbReference type="NCBI Taxonomy" id="39946"/>
    <lineage>
        <taxon>Eukaryota</taxon>
        <taxon>Viridiplantae</taxon>
        <taxon>Streptophyta</taxon>
        <taxon>Embryophyta</taxon>
        <taxon>Tracheophyta</taxon>
        <taxon>Spermatophyta</taxon>
        <taxon>Magnoliopsida</taxon>
        <taxon>Liliopsida</taxon>
        <taxon>Poales</taxon>
        <taxon>Poaceae</taxon>
        <taxon>BOP clade</taxon>
        <taxon>Oryzoideae</taxon>
        <taxon>Oryzeae</taxon>
        <taxon>Oryzinae</taxon>
        <taxon>Oryza</taxon>
        <taxon>Oryza sativa</taxon>
    </lineage>
</organism>
<dbReference type="Proteomes" id="UP000007015">
    <property type="component" value="Chromosome 1"/>
</dbReference>
<comment type="similarity">
    <text evidence="1">Belongs to the JARID1 histone demethylase family.</text>
</comment>
<sequence>MRAEDDDAGGGEFVGARLDAGLRAARFASPPSADEFAAAVEPRNAPAVFRGVVKDWTASSRWDPRRGGLDYLREKVGPDVDVEAMMSSTGHVFYGDLRSHERAGFFTLNLLGSCNFHHFARGANAAYLAPRFQVLVPFSKFMNSCKSYLRCPNASSDSPKAQEILKEPASSEEGCSSSLESCDQVYLAQVSILNTENKERCSLEVLKEDIQEPTFLRGKPFSSINIWMNRAHLRSSTHYDPHHNLLCVVAGCKKVTLWPPSSSPYLYPMPVYGEASNHSSVSIEEPDYSRYTRARYMKEYSERVILNCGDALFIPEGWYHQVDSDDLTIAINFWWKSRIMNEMLEHMDAYYLRRILSRCPEQLKQKQVNSDSSDKKDSPLQTLEPSTLQALYELISLVHNSAEMVSQNEITEPTSQDAYCKQSNGSKKIAADDSSLLEKDPIAKIILPLKPLELQSMLLAMARTFPRTLEALVLNMLGPIGAEILTRKFDEMDQQATKEQQSEFYKTFYSVFDDQYAAMDALLNGKEMFSFQVFQSVLRQYIGVHADRPK</sequence>
<dbReference type="AlphaFoldDB" id="B8AA64"/>
<dbReference type="InterPro" id="IPR041667">
    <property type="entry name" value="Cupin_8"/>
</dbReference>